<feature type="domain" description="Spore protein YkvP/CgeB glycosyl transferase-like" evidence="2">
    <location>
        <begin position="781"/>
        <end position="906"/>
    </location>
</feature>
<dbReference type="SUPFAM" id="SSF53335">
    <property type="entry name" value="S-adenosyl-L-methionine-dependent methyltransferases"/>
    <property type="match status" value="1"/>
</dbReference>
<accession>A0A6M1T0A7</accession>
<dbReference type="Gene3D" id="3.40.50.2000">
    <property type="entry name" value="Glycogen Phosphorylase B"/>
    <property type="match status" value="1"/>
</dbReference>
<evidence type="ECO:0000313" key="4">
    <source>
        <dbReference type="Proteomes" id="UP000479132"/>
    </source>
</evidence>
<proteinExistence type="predicted"/>
<dbReference type="Pfam" id="PF13524">
    <property type="entry name" value="Glyco_trans_1_2"/>
    <property type="match status" value="1"/>
</dbReference>
<dbReference type="RefSeq" id="WP_205720010.1">
    <property type="nucleotide sequence ID" value="NZ_JAALLS010000003.1"/>
</dbReference>
<dbReference type="Pfam" id="PF05050">
    <property type="entry name" value="Methyltransf_21"/>
    <property type="match status" value="1"/>
</dbReference>
<evidence type="ECO:0000313" key="3">
    <source>
        <dbReference type="EMBL" id="NGP87359.1"/>
    </source>
</evidence>
<organism evidence="3 4">
    <name type="scientific">Fodinibius halophilus</name>
    <dbReference type="NCBI Taxonomy" id="1736908"/>
    <lineage>
        <taxon>Bacteria</taxon>
        <taxon>Pseudomonadati</taxon>
        <taxon>Balneolota</taxon>
        <taxon>Balneolia</taxon>
        <taxon>Balneolales</taxon>
        <taxon>Balneolaceae</taxon>
        <taxon>Fodinibius</taxon>
    </lineage>
</organism>
<dbReference type="EMBL" id="JAALLS010000003">
    <property type="protein sequence ID" value="NGP87359.1"/>
    <property type="molecule type" value="Genomic_DNA"/>
</dbReference>
<dbReference type="NCBIfam" id="TIGR01444">
    <property type="entry name" value="fkbM_fam"/>
    <property type="match status" value="1"/>
</dbReference>
<keyword evidence="4" id="KW-1185">Reference proteome</keyword>
<dbReference type="Gene3D" id="3.40.50.150">
    <property type="entry name" value="Vaccinia Virus protein VP39"/>
    <property type="match status" value="1"/>
</dbReference>
<dbReference type="InterPro" id="IPR055259">
    <property type="entry name" value="YkvP/CgeB_Glyco_trans-like"/>
</dbReference>
<keyword evidence="3" id="KW-0808">Transferase</keyword>
<dbReference type="Proteomes" id="UP000479132">
    <property type="component" value="Unassembled WGS sequence"/>
</dbReference>
<name>A0A6M1T0A7_9BACT</name>
<dbReference type="InterPro" id="IPR029063">
    <property type="entry name" value="SAM-dependent_MTases_sf"/>
</dbReference>
<dbReference type="GO" id="GO:0008168">
    <property type="term" value="F:methyltransferase activity"/>
    <property type="evidence" value="ECO:0007669"/>
    <property type="project" value="UniProtKB-KW"/>
</dbReference>
<reference evidence="3 4" key="1">
    <citation type="submission" date="2020-02" db="EMBL/GenBank/DDBJ databases">
        <title>Aliifodinibius halophilus 2W32, complete genome.</title>
        <authorList>
            <person name="Li Y."/>
            <person name="Wu S."/>
        </authorList>
    </citation>
    <scope>NUCLEOTIDE SEQUENCE [LARGE SCALE GENOMIC DNA]</scope>
    <source>
        <strain evidence="3 4">2W32</strain>
    </source>
</reference>
<evidence type="ECO:0000259" key="2">
    <source>
        <dbReference type="Pfam" id="PF13524"/>
    </source>
</evidence>
<sequence>MSNSAIPERNMYQIETKDGIIVCTPDDIQTMTSVVLLEQEDWFEQELDFLREYLQPGMNVVDGGASFGTFSLPMAREVGEHGMVYAFEPSATTRKYLESSKQKNNFDQLEIVEKALGDKVGKGRLRIADTPERNTVDKKGKEAIAMTTLDAWWNYVGNCSVDVIKLDVNGMEDKALKGAQQLLTQEQPVVLVSLDAKEDLQAAIEEQLQKAGYRLFDYIPGPELLVDHEAKADEDPYLMNIVGIHQDRVEEFKKKGWIFDEEVSFDIPRKDKWKEVLGDLRWSKNKIEDWEDKVAGEQHREYLEALNILCAANQISPETSADASARSRKGAMMLDAAQRLIEIFNKGNGTISAAMSYARSMYELGKRTQAIDMVKGLMETVGAEEAAANSLPFLPPLPEQDETKVQTDFSKWLFVRTVEAWINMKDASVYMSGEQEKELIKVLKDNPEAVALMAKKNYLLSDGQEEGVAVGQISRNRWFWNEKESNLSVNRNGRLVNDRQNSVLSHIYLTVPGVKGGAHGIHEARTHKLAAEIERQGVGVSVISGESPDFVQKVVEASHNEGHVFYTGIMGFDLSVSSQLNVTGNLFELLDVPVFGLLGDHPYTEFMWHRMEQLGNTTLVSPLPSVKEEYDEIFSGDNDVVLSEHPPPPSPKDGGAQDIVPLAKRPIDMLIPWGIHKFYRDQRTLDEKLKVIGKPALKIGMELFKSALRNYEESIYQIFQRTYKQAYGSRYAFDNPKTNEDKCWLKVLSLVDWTIRKKRRLQMLKMLPALPDDLNITITAHSKVGKVLPFLDDMKNINWVNEMEISELDRLYARSKVVLNCNPTYPDTIHGRVRSGMANGCYVVSDYNPALEETFGSEAIGLINQQKDSLIQYFTDDWEKVQAKAERGRQIVLDSFTVEKQAQRLIEIITNHIE</sequence>
<keyword evidence="3" id="KW-0489">Methyltransferase</keyword>
<comment type="caution">
    <text evidence="3">The sequence shown here is derived from an EMBL/GenBank/DDBJ whole genome shotgun (WGS) entry which is preliminary data.</text>
</comment>
<gene>
    <name evidence="3" type="ORF">G3569_03250</name>
</gene>
<dbReference type="PANTHER" id="PTHR34203">
    <property type="entry name" value="METHYLTRANSFERASE, FKBM FAMILY PROTEIN"/>
    <property type="match status" value="1"/>
</dbReference>
<dbReference type="GO" id="GO:0032259">
    <property type="term" value="P:methylation"/>
    <property type="evidence" value="ECO:0007669"/>
    <property type="project" value="UniProtKB-KW"/>
</dbReference>
<evidence type="ECO:0000259" key="1">
    <source>
        <dbReference type="Pfam" id="PF05050"/>
    </source>
</evidence>
<dbReference type="PANTHER" id="PTHR34203:SF15">
    <property type="entry name" value="SLL1173 PROTEIN"/>
    <property type="match status" value="1"/>
</dbReference>
<protein>
    <submittedName>
        <fullName evidence="3">FkbM family methyltransferase</fullName>
    </submittedName>
</protein>
<dbReference type="InterPro" id="IPR006342">
    <property type="entry name" value="FkbM_mtfrase"/>
</dbReference>
<feature type="domain" description="Methyltransferase FkbM" evidence="1">
    <location>
        <begin position="62"/>
        <end position="215"/>
    </location>
</feature>
<dbReference type="AlphaFoldDB" id="A0A6M1T0A7"/>
<dbReference type="InterPro" id="IPR052514">
    <property type="entry name" value="SAM-dependent_MTase"/>
</dbReference>